<organism evidence="2 3">
    <name type="scientific">Halobaculum marinum</name>
    <dbReference type="NCBI Taxonomy" id="3031996"/>
    <lineage>
        <taxon>Archaea</taxon>
        <taxon>Methanobacteriati</taxon>
        <taxon>Methanobacteriota</taxon>
        <taxon>Stenosarchaea group</taxon>
        <taxon>Halobacteria</taxon>
        <taxon>Halobacteriales</taxon>
        <taxon>Haloferacaceae</taxon>
        <taxon>Halobaculum</taxon>
    </lineage>
</organism>
<keyword evidence="1" id="KW-1133">Transmembrane helix</keyword>
<reference evidence="2 3" key="1">
    <citation type="journal article" date="2019" name="Int. J. Syst. Evol. Microbiol.">
        <title>The Global Catalogue of Microorganisms (GCM) 10K type strain sequencing project: providing services to taxonomists for standard genome sequencing and annotation.</title>
        <authorList>
            <consortium name="The Broad Institute Genomics Platform"/>
            <consortium name="The Broad Institute Genome Sequencing Center for Infectious Disease"/>
            <person name="Wu L."/>
            <person name="Ma J."/>
        </authorList>
    </citation>
    <scope>NUCLEOTIDE SEQUENCE [LARGE SCALE GENOMIC DNA]</scope>
    <source>
        <strain evidence="2 3">DT55</strain>
    </source>
</reference>
<comment type="caution">
    <text evidence="2">The sequence shown here is derived from an EMBL/GenBank/DDBJ whole genome shotgun (WGS) entry which is preliminary data.</text>
</comment>
<evidence type="ECO:0000256" key="1">
    <source>
        <dbReference type="SAM" id="Phobius"/>
    </source>
</evidence>
<keyword evidence="1" id="KW-0472">Membrane</keyword>
<dbReference type="Proteomes" id="UP001596388">
    <property type="component" value="Unassembled WGS sequence"/>
</dbReference>
<sequence>MIGRALPLALASAVTTLLVAGAVAIETASAAGLGGPGVGIIGVLVGLVAALVAAVVVGLAVTSGRLSRNATVALVAYGTLGVVFLAVAALKYVNVPGADETFTMPVQVVVSVACAVAAAALVARSGRPDAAAT</sequence>
<proteinExistence type="predicted"/>
<feature type="transmembrane region" description="Helical" evidence="1">
    <location>
        <begin position="102"/>
        <end position="123"/>
    </location>
</feature>
<feature type="transmembrane region" description="Helical" evidence="1">
    <location>
        <begin position="40"/>
        <end position="60"/>
    </location>
</feature>
<feature type="transmembrane region" description="Helical" evidence="1">
    <location>
        <begin position="72"/>
        <end position="90"/>
    </location>
</feature>
<dbReference type="EMBL" id="JBHTAG010000002">
    <property type="protein sequence ID" value="MFC7096481.1"/>
    <property type="molecule type" value="Genomic_DNA"/>
</dbReference>
<name>A0ABD5WT86_9EURY</name>
<dbReference type="AlphaFoldDB" id="A0ABD5WT86"/>
<keyword evidence="3" id="KW-1185">Reference proteome</keyword>
<gene>
    <name evidence="2" type="ORF">ACFQKD_04120</name>
</gene>
<protein>
    <submittedName>
        <fullName evidence="2">Permease</fullName>
    </submittedName>
</protein>
<dbReference type="RefSeq" id="WP_276239047.1">
    <property type="nucleotide sequence ID" value="NZ_CP119989.1"/>
</dbReference>
<evidence type="ECO:0000313" key="2">
    <source>
        <dbReference type="EMBL" id="MFC7096481.1"/>
    </source>
</evidence>
<dbReference type="GeneID" id="79269629"/>
<accession>A0ABD5WT86</accession>
<keyword evidence="1" id="KW-0812">Transmembrane</keyword>
<evidence type="ECO:0000313" key="3">
    <source>
        <dbReference type="Proteomes" id="UP001596388"/>
    </source>
</evidence>